<sequence>MWLKLLVIFVLFDVILASSESQSKLIVKAADSYIVGKNVHLEVYLSEPVNVTVPVSLFCKGNKCTKIFKCESCNNQTIPANSNESLIFDLEAFDVGIVTLIFNTTAPGVDFKRAYLTISVGHSSLIVIISYVVGWIYFSAWSISFYPQVWTNYKRKSVVGLNFDFLGLNITGFLFYSIFNICLKFYPSYQDAYHNYFKYSKIPVELNDVGFSVHAVILTGITIIQCFIYERGNQRLSYTARILLVLLWSAAGVMLILAATQVISKLFYVYYLSYAKLGITILKYTPQAWYNFKRKSTVGWSIGNVLLDFTGGIFSLLQMFLDSYNYDDWSNIFGNFTKFGLGMISISFDILFILQHYACYPHKKDEESDLIDDSVQTNTKQLNNEGIINKC</sequence>
<evidence type="ECO:0000313" key="13">
    <source>
        <dbReference type="EMBL" id="RWS14841.1"/>
    </source>
</evidence>
<comment type="catalytic activity">
    <reaction evidence="10">
        <text>L-cystine(out) + H(+)(out) = L-cystine(in) + H(+)(in)</text>
        <dbReference type="Rhea" id="RHEA:66172"/>
        <dbReference type="ChEBI" id="CHEBI:15378"/>
        <dbReference type="ChEBI" id="CHEBI:35491"/>
    </reaction>
    <physiologicalReaction direction="left-to-right" evidence="10">
        <dbReference type="Rhea" id="RHEA:66173"/>
    </physiologicalReaction>
</comment>
<feature type="chain" id="PRO_5019438131" evidence="12">
    <location>
        <begin position="18"/>
        <end position="391"/>
    </location>
</feature>
<keyword evidence="6" id="KW-0769">Symport</keyword>
<dbReference type="STRING" id="1965070.A0A443RHT2"/>
<dbReference type="PANTHER" id="PTHR13131:SF5">
    <property type="entry name" value="CYSTINOSIN"/>
    <property type="match status" value="1"/>
</dbReference>
<dbReference type="OrthoDB" id="75720at2759"/>
<evidence type="ECO:0000313" key="14">
    <source>
        <dbReference type="Proteomes" id="UP000285301"/>
    </source>
</evidence>
<comment type="similarity">
    <text evidence="2">Belongs to the cystinosin family.</text>
</comment>
<evidence type="ECO:0000256" key="3">
    <source>
        <dbReference type="ARBA" id="ARBA00022448"/>
    </source>
</evidence>
<organism evidence="13 14">
    <name type="scientific">Dinothrombium tinctorium</name>
    <dbReference type="NCBI Taxonomy" id="1965070"/>
    <lineage>
        <taxon>Eukaryota</taxon>
        <taxon>Metazoa</taxon>
        <taxon>Ecdysozoa</taxon>
        <taxon>Arthropoda</taxon>
        <taxon>Chelicerata</taxon>
        <taxon>Arachnida</taxon>
        <taxon>Acari</taxon>
        <taxon>Acariformes</taxon>
        <taxon>Trombidiformes</taxon>
        <taxon>Prostigmata</taxon>
        <taxon>Anystina</taxon>
        <taxon>Parasitengona</taxon>
        <taxon>Trombidioidea</taxon>
        <taxon>Trombidiidae</taxon>
        <taxon>Dinothrombium</taxon>
    </lineage>
</organism>
<accession>A0A443RHT2</accession>
<evidence type="ECO:0000256" key="9">
    <source>
        <dbReference type="ARBA" id="ARBA00023228"/>
    </source>
</evidence>
<keyword evidence="8 11" id="KW-0472">Membrane</keyword>
<feature type="transmembrane region" description="Helical" evidence="11">
    <location>
        <begin position="332"/>
        <end position="354"/>
    </location>
</feature>
<feature type="transmembrane region" description="Helical" evidence="11">
    <location>
        <begin position="125"/>
        <end position="146"/>
    </location>
</feature>
<comment type="subcellular location">
    <subcellularLocation>
        <location evidence="1">Lysosome membrane</location>
        <topology evidence="1">Multi-pass membrane protein</topology>
    </subcellularLocation>
</comment>
<evidence type="ECO:0000256" key="1">
    <source>
        <dbReference type="ARBA" id="ARBA00004155"/>
    </source>
</evidence>
<dbReference type="Proteomes" id="UP000285301">
    <property type="component" value="Unassembled WGS sequence"/>
</dbReference>
<reference evidence="13 14" key="1">
    <citation type="journal article" date="2018" name="Gigascience">
        <title>Genomes of trombidid mites reveal novel predicted allergens and laterally-transferred genes associated with secondary metabolism.</title>
        <authorList>
            <person name="Dong X."/>
            <person name="Chaisiri K."/>
            <person name="Xia D."/>
            <person name="Armstrong S.D."/>
            <person name="Fang Y."/>
            <person name="Donnelly M.J."/>
            <person name="Kadowaki T."/>
            <person name="McGarry J.W."/>
            <person name="Darby A.C."/>
            <person name="Makepeace B.L."/>
        </authorList>
    </citation>
    <scope>NUCLEOTIDE SEQUENCE [LARGE SCALE GENOMIC DNA]</scope>
    <source>
        <strain evidence="13">UoL-WK</strain>
    </source>
</reference>
<keyword evidence="4 11" id="KW-0812">Transmembrane</keyword>
<proteinExistence type="inferred from homology"/>
<keyword evidence="7 11" id="KW-1133">Transmembrane helix</keyword>
<dbReference type="PANTHER" id="PTHR13131">
    <property type="entry name" value="CYSTINOSIN"/>
    <property type="match status" value="1"/>
</dbReference>
<keyword evidence="12" id="KW-0732">Signal</keyword>
<dbReference type="InterPro" id="IPR005282">
    <property type="entry name" value="LC_transporter"/>
</dbReference>
<evidence type="ECO:0000256" key="10">
    <source>
        <dbReference type="ARBA" id="ARBA00048473"/>
    </source>
</evidence>
<evidence type="ECO:0000256" key="11">
    <source>
        <dbReference type="SAM" id="Phobius"/>
    </source>
</evidence>
<keyword evidence="5" id="KW-0677">Repeat</keyword>
<evidence type="ECO:0000256" key="8">
    <source>
        <dbReference type="ARBA" id="ARBA00023136"/>
    </source>
</evidence>
<keyword evidence="3" id="KW-0813">Transport</keyword>
<dbReference type="EMBL" id="NCKU01000609">
    <property type="protein sequence ID" value="RWS14841.1"/>
    <property type="molecule type" value="Genomic_DNA"/>
</dbReference>
<feature type="signal peptide" evidence="12">
    <location>
        <begin position="1"/>
        <end position="17"/>
    </location>
</feature>
<comment type="caution">
    <text evidence="13">The sequence shown here is derived from an EMBL/GenBank/DDBJ whole genome shotgun (WGS) entry which is preliminary data.</text>
</comment>
<feature type="transmembrane region" description="Helical" evidence="11">
    <location>
        <begin position="242"/>
        <end position="262"/>
    </location>
</feature>
<keyword evidence="9" id="KW-0458">Lysosome</keyword>
<dbReference type="Gene3D" id="1.20.1280.290">
    <property type="match status" value="2"/>
</dbReference>
<dbReference type="SMART" id="SM00679">
    <property type="entry name" value="CTNS"/>
    <property type="match status" value="2"/>
</dbReference>
<feature type="transmembrane region" description="Helical" evidence="11">
    <location>
        <begin position="209"/>
        <end position="230"/>
    </location>
</feature>
<dbReference type="NCBIfam" id="TIGR00951">
    <property type="entry name" value="2A43"/>
    <property type="match status" value="1"/>
</dbReference>
<name>A0A443RHT2_9ACAR</name>
<evidence type="ECO:0000256" key="4">
    <source>
        <dbReference type="ARBA" id="ARBA00022692"/>
    </source>
</evidence>
<keyword evidence="14" id="KW-1185">Reference proteome</keyword>
<dbReference type="GO" id="GO:0015184">
    <property type="term" value="F:L-cystine transmembrane transporter activity"/>
    <property type="evidence" value="ECO:0007669"/>
    <property type="project" value="TreeGrafter"/>
</dbReference>
<feature type="transmembrane region" description="Helical" evidence="11">
    <location>
        <begin position="268"/>
        <end position="285"/>
    </location>
</feature>
<feature type="transmembrane region" description="Helical" evidence="11">
    <location>
        <begin position="297"/>
        <end position="320"/>
    </location>
</feature>
<evidence type="ECO:0000256" key="5">
    <source>
        <dbReference type="ARBA" id="ARBA00022737"/>
    </source>
</evidence>
<dbReference type="GO" id="GO:0005765">
    <property type="term" value="C:lysosomal membrane"/>
    <property type="evidence" value="ECO:0007669"/>
    <property type="project" value="UniProtKB-SubCell"/>
</dbReference>
<evidence type="ECO:0000256" key="6">
    <source>
        <dbReference type="ARBA" id="ARBA00022847"/>
    </source>
</evidence>
<dbReference type="Pfam" id="PF04193">
    <property type="entry name" value="PQ-loop"/>
    <property type="match status" value="2"/>
</dbReference>
<evidence type="ECO:0000256" key="7">
    <source>
        <dbReference type="ARBA" id="ARBA00022989"/>
    </source>
</evidence>
<protein>
    <submittedName>
        <fullName evidence="13">Cystinosin-like protein</fullName>
    </submittedName>
</protein>
<evidence type="ECO:0000256" key="12">
    <source>
        <dbReference type="SAM" id="SignalP"/>
    </source>
</evidence>
<evidence type="ECO:0000256" key="2">
    <source>
        <dbReference type="ARBA" id="ARBA00006855"/>
    </source>
</evidence>
<gene>
    <name evidence="13" type="ORF">B4U79_02266</name>
</gene>
<dbReference type="AlphaFoldDB" id="A0A443RHT2"/>
<dbReference type="GO" id="GO:0015293">
    <property type="term" value="F:symporter activity"/>
    <property type="evidence" value="ECO:0007669"/>
    <property type="project" value="UniProtKB-KW"/>
</dbReference>
<feature type="transmembrane region" description="Helical" evidence="11">
    <location>
        <begin position="158"/>
        <end position="179"/>
    </location>
</feature>
<dbReference type="InterPro" id="IPR006603">
    <property type="entry name" value="PQ-loop_rpt"/>
</dbReference>
<dbReference type="FunFam" id="1.20.1280.290:FF:000016">
    <property type="entry name" value="Cystinosin homolog"/>
    <property type="match status" value="1"/>
</dbReference>